<dbReference type="RefSeq" id="WP_135286508.1">
    <property type="nucleotide sequence ID" value="NZ_SMLL01000007.1"/>
</dbReference>
<keyword evidence="7" id="KW-1185">Reference proteome</keyword>
<dbReference type="Gene3D" id="3.40.190.10">
    <property type="entry name" value="Periplasmic binding protein-like II"/>
    <property type="match status" value="2"/>
</dbReference>
<dbReference type="EMBL" id="SMLL01000007">
    <property type="protein sequence ID" value="TFY97342.1"/>
    <property type="molecule type" value="Genomic_DNA"/>
</dbReference>
<organism evidence="6 7">
    <name type="scientific">Ramlibacter rhizophilus</name>
    <dbReference type="NCBI Taxonomy" id="1781167"/>
    <lineage>
        <taxon>Bacteria</taxon>
        <taxon>Pseudomonadati</taxon>
        <taxon>Pseudomonadota</taxon>
        <taxon>Betaproteobacteria</taxon>
        <taxon>Burkholderiales</taxon>
        <taxon>Comamonadaceae</taxon>
        <taxon>Ramlibacter</taxon>
    </lineage>
</organism>
<accession>A0A4Z0BDI9</accession>
<comment type="caution">
    <text evidence="6">The sequence shown here is derived from an EMBL/GenBank/DDBJ whole genome shotgun (WGS) entry which is preliminary data.</text>
</comment>
<dbReference type="Pfam" id="PF03466">
    <property type="entry name" value="LysR_substrate"/>
    <property type="match status" value="1"/>
</dbReference>
<feature type="domain" description="HTH lysR-type" evidence="5">
    <location>
        <begin position="2"/>
        <end position="59"/>
    </location>
</feature>
<dbReference type="InterPro" id="IPR036390">
    <property type="entry name" value="WH_DNA-bd_sf"/>
</dbReference>
<evidence type="ECO:0000256" key="3">
    <source>
        <dbReference type="ARBA" id="ARBA00023125"/>
    </source>
</evidence>
<dbReference type="GO" id="GO:0032993">
    <property type="term" value="C:protein-DNA complex"/>
    <property type="evidence" value="ECO:0007669"/>
    <property type="project" value="TreeGrafter"/>
</dbReference>
<dbReference type="FunFam" id="1.10.10.10:FF:000001">
    <property type="entry name" value="LysR family transcriptional regulator"/>
    <property type="match status" value="1"/>
</dbReference>
<evidence type="ECO:0000313" key="6">
    <source>
        <dbReference type="EMBL" id="TFY97342.1"/>
    </source>
</evidence>
<dbReference type="InterPro" id="IPR036388">
    <property type="entry name" value="WH-like_DNA-bd_sf"/>
</dbReference>
<gene>
    <name evidence="6" type="ORF">EZ242_17600</name>
</gene>
<dbReference type="SUPFAM" id="SSF53850">
    <property type="entry name" value="Periplasmic binding protein-like II"/>
    <property type="match status" value="1"/>
</dbReference>
<dbReference type="Pfam" id="PF00126">
    <property type="entry name" value="HTH_1"/>
    <property type="match status" value="1"/>
</dbReference>
<sequence>MFELRHLRYFLVVAEELHFSRAAARLNMSQPPLSQQIRGLEEAVGTPLFVRNRRSVALTTAGRELYEQVGPWLAGLDDIAERVRRVGEGEVGTLRIGCNFTTTQGLLPTLVQAFTQRYPAVSVRLQEATTDQQVDWLVQGRLDVGLVRLPVNAAHIEALPLYEESLVVAMPRGHRLARRTKLSLRDLRDEQFLNASRRPVGPFQSVQSQCRSAGFEPRLSEVSGNANSAIALVGAGMGIALVPESMARILPAEVIYKPLADSPTSTVAVARRRSGASPTALLFVELAARWREQGAARAPS</sequence>
<dbReference type="AlphaFoldDB" id="A0A4Z0BDI9"/>
<evidence type="ECO:0000256" key="4">
    <source>
        <dbReference type="ARBA" id="ARBA00023163"/>
    </source>
</evidence>
<evidence type="ECO:0000259" key="5">
    <source>
        <dbReference type="PROSITE" id="PS50931"/>
    </source>
</evidence>
<dbReference type="PRINTS" id="PR00039">
    <property type="entry name" value="HTHLYSR"/>
</dbReference>
<dbReference type="PROSITE" id="PS50931">
    <property type="entry name" value="HTH_LYSR"/>
    <property type="match status" value="1"/>
</dbReference>
<protein>
    <submittedName>
        <fullName evidence="6">LysR family transcriptional regulator</fullName>
    </submittedName>
</protein>
<keyword evidence="2" id="KW-0805">Transcription regulation</keyword>
<keyword evidence="3" id="KW-0238">DNA-binding</keyword>
<dbReference type="PANTHER" id="PTHR30346:SF28">
    <property type="entry name" value="HTH-TYPE TRANSCRIPTIONAL REGULATOR CYNR"/>
    <property type="match status" value="1"/>
</dbReference>
<evidence type="ECO:0000256" key="1">
    <source>
        <dbReference type="ARBA" id="ARBA00009437"/>
    </source>
</evidence>
<dbReference type="InterPro" id="IPR005119">
    <property type="entry name" value="LysR_subst-bd"/>
</dbReference>
<dbReference type="Gene3D" id="1.10.10.10">
    <property type="entry name" value="Winged helix-like DNA-binding domain superfamily/Winged helix DNA-binding domain"/>
    <property type="match status" value="1"/>
</dbReference>
<reference evidence="6 7" key="1">
    <citation type="submission" date="2019-03" db="EMBL/GenBank/DDBJ databases">
        <title>Ramlibacter rhizophilus CCTCC AB2015357, whole genome shotgun sequence.</title>
        <authorList>
            <person name="Zhang X."/>
            <person name="Feng G."/>
            <person name="Zhu H."/>
        </authorList>
    </citation>
    <scope>NUCLEOTIDE SEQUENCE [LARGE SCALE GENOMIC DNA]</scope>
    <source>
        <strain evidence="6 7">CCTCC AB2015357</strain>
    </source>
</reference>
<dbReference type="InterPro" id="IPR000847">
    <property type="entry name" value="LysR_HTH_N"/>
</dbReference>
<evidence type="ECO:0000313" key="7">
    <source>
        <dbReference type="Proteomes" id="UP000297564"/>
    </source>
</evidence>
<proteinExistence type="inferred from homology"/>
<comment type="similarity">
    <text evidence="1">Belongs to the LysR transcriptional regulatory family.</text>
</comment>
<dbReference type="SUPFAM" id="SSF46785">
    <property type="entry name" value="Winged helix' DNA-binding domain"/>
    <property type="match status" value="1"/>
</dbReference>
<name>A0A4Z0BDI9_9BURK</name>
<dbReference type="CDD" id="cd08414">
    <property type="entry name" value="PBP2_LTTR_aromatics_like"/>
    <property type="match status" value="1"/>
</dbReference>
<dbReference type="GO" id="GO:0003700">
    <property type="term" value="F:DNA-binding transcription factor activity"/>
    <property type="evidence" value="ECO:0007669"/>
    <property type="project" value="InterPro"/>
</dbReference>
<evidence type="ECO:0000256" key="2">
    <source>
        <dbReference type="ARBA" id="ARBA00023015"/>
    </source>
</evidence>
<keyword evidence="4" id="KW-0804">Transcription</keyword>
<dbReference type="Proteomes" id="UP000297564">
    <property type="component" value="Unassembled WGS sequence"/>
</dbReference>
<dbReference type="PANTHER" id="PTHR30346">
    <property type="entry name" value="TRANSCRIPTIONAL DUAL REGULATOR HCAR-RELATED"/>
    <property type="match status" value="1"/>
</dbReference>
<dbReference type="GO" id="GO:0003677">
    <property type="term" value="F:DNA binding"/>
    <property type="evidence" value="ECO:0007669"/>
    <property type="project" value="UniProtKB-KW"/>
</dbReference>
<dbReference type="OrthoDB" id="5292387at2"/>